<name>A0AAN8Z0G8_9MAGN</name>
<feature type="domain" description="VQ" evidence="2">
    <location>
        <begin position="87"/>
        <end position="113"/>
    </location>
</feature>
<evidence type="ECO:0000313" key="3">
    <source>
        <dbReference type="EMBL" id="KAK6919802.1"/>
    </source>
</evidence>
<reference evidence="3 4" key="1">
    <citation type="submission" date="2023-12" db="EMBL/GenBank/DDBJ databases">
        <title>A high-quality genome assembly for Dillenia turbinata (Dilleniales).</title>
        <authorList>
            <person name="Chanderbali A."/>
        </authorList>
    </citation>
    <scope>NUCLEOTIDE SEQUENCE [LARGE SCALE GENOMIC DNA]</scope>
    <source>
        <strain evidence="3">LSX21</strain>
        <tissue evidence="3">Leaf</tissue>
    </source>
</reference>
<dbReference type="Pfam" id="PF05678">
    <property type="entry name" value="VQ"/>
    <property type="match status" value="1"/>
</dbReference>
<feature type="region of interest" description="Disordered" evidence="1">
    <location>
        <begin position="42"/>
        <end position="88"/>
    </location>
</feature>
<feature type="compositionally biased region" description="Low complexity" evidence="1">
    <location>
        <begin position="171"/>
        <end position="184"/>
    </location>
</feature>
<dbReference type="PANTHER" id="PTHR33179">
    <property type="entry name" value="VQ MOTIF-CONTAINING PROTEIN"/>
    <property type="match status" value="1"/>
</dbReference>
<dbReference type="EMBL" id="JBAMMX010000021">
    <property type="protein sequence ID" value="KAK6919802.1"/>
    <property type="molecule type" value="Genomic_DNA"/>
</dbReference>
<evidence type="ECO:0000259" key="2">
    <source>
        <dbReference type="Pfam" id="PF05678"/>
    </source>
</evidence>
<organism evidence="3 4">
    <name type="scientific">Dillenia turbinata</name>
    <dbReference type="NCBI Taxonomy" id="194707"/>
    <lineage>
        <taxon>Eukaryota</taxon>
        <taxon>Viridiplantae</taxon>
        <taxon>Streptophyta</taxon>
        <taxon>Embryophyta</taxon>
        <taxon>Tracheophyta</taxon>
        <taxon>Spermatophyta</taxon>
        <taxon>Magnoliopsida</taxon>
        <taxon>eudicotyledons</taxon>
        <taxon>Gunneridae</taxon>
        <taxon>Pentapetalae</taxon>
        <taxon>Dilleniales</taxon>
        <taxon>Dilleniaceae</taxon>
        <taxon>Dillenia</taxon>
    </lineage>
</organism>
<gene>
    <name evidence="3" type="ORF">RJ641_015706</name>
</gene>
<feature type="compositionally biased region" description="Low complexity" evidence="1">
    <location>
        <begin position="42"/>
        <end position="53"/>
    </location>
</feature>
<dbReference type="PANTHER" id="PTHR33179:SF29">
    <property type="entry name" value="OS06G0666400 PROTEIN"/>
    <property type="match status" value="1"/>
</dbReference>
<dbReference type="InterPro" id="IPR008889">
    <property type="entry name" value="VQ"/>
</dbReference>
<feature type="region of interest" description="Disordered" evidence="1">
    <location>
        <begin position="171"/>
        <end position="244"/>
    </location>
</feature>
<comment type="caution">
    <text evidence="3">The sequence shown here is derived from an EMBL/GenBank/DDBJ whole genome shotgun (WGS) entry which is preliminary data.</text>
</comment>
<dbReference type="InterPro" id="IPR039609">
    <property type="entry name" value="VQ_15/22"/>
</dbReference>
<accession>A0AAN8Z0G8</accession>
<proteinExistence type="predicted"/>
<keyword evidence="4" id="KW-1185">Reference proteome</keyword>
<sequence length="244" mass="26201">MSKTIPGPSEWVQFYSRNLAVPHGGYATSTTTAFGDRVSDSTVTTTNVTSPTTPLAPMGSSSSTAHLNPEGRVSKPIRRRSRASRRTPTTVLNTSTTNFRAMVQQFTGGPTAPFVASNSPASMLNYHFGLAGSRQHNANPSSGGVMQLPSSAGYHLQQQQPQQQQRLMFSLNNDNNSNNSNDVSSGDHVFFRRHGGNPRTRPPNMGLEGSSASSPDGFVMGGVSSHVPNPDRPNENRSNSSFMF</sequence>
<feature type="compositionally biased region" description="Basic residues" evidence="1">
    <location>
        <begin position="75"/>
        <end position="85"/>
    </location>
</feature>
<dbReference type="AlphaFoldDB" id="A0AAN8Z0G8"/>
<protein>
    <submittedName>
        <fullName evidence="3">VQ protein</fullName>
    </submittedName>
</protein>
<evidence type="ECO:0000313" key="4">
    <source>
        <dbReference type="Proteomes" id="UP001370490"/>
    </source>
</evidence>
<dbReference type="Proteomes" id="UP001370490">
    <property type="component" value="Unassembled WGS sequence"/>
</dbReference>
<evidence type="ECO:0000256" key="1">
    <source>
        <dbReference type="SAM" id="MobiDB-lite"/>
    </source>
</evidence>